<gene>
    <name evidence="1" type="primary">46</name>
    <name evidence="1" type="ORF">SEA_JKSYNGBOY_46</name>
</gene>
<evidence type="ECO:0000313" key="2">
    <source>
        <dbReference type="Proteomes" id="UP000515828"/>
    </source>
</evidence>
<protein>
    <submittedName>
        <fullName evidence="1">Uncharacterized protein</fullName>
    </submittedName>
</protein>
<evidence type="ECO:0000313" key="1">
    <source>
        <dbReference type="EMBL" id="QNJ58020.1"/>
    </source>
</evidence>
<dbReference type="GeneID" id="63026179"/>
<accession>A0A7G8LL98</accession>
<dbReference type="KEGG" id="vg:63026179"/>
<sequence length="92" mass="9875">MPAQTPRDDRYVGHLHAQQLARVEALHVSRSVLQSTGFMSSNAGSAPDGLIDVAEYIIAGVTETIRDMIAVDAAPDVDEPDVDVITDEPPFT</sequence>
<keyword evidence="2" id="KW-1185">Reference proteome</keyword>
<organism evidence="1 2">
    <name type="scientific">Gordonia phage JKSyngboy</name>
    <dbReference type="NCBI Taxonomy" id="2762400"/>
    <lineage>
        <taxon>Viruses</taxon>
        <taxon>Duplodnaviria</taxon>
        <taxon>Heunggongvirae</taxon>
        <taxon>Uroviricota</taxon>
        <taxon>Caudoviricetes</taxon>
        <taxon>Stackebrandtviridae</taxon>
        <taxon>Schenleyvirinae</taxon>
        <taxon>Kroosvirus</taxon>
        <taxon>Kroosvirus jksyngboy</taxon>
    </lineage>
</organism>
<dbReference type="EMBL" id="MT723937">
    <property type="protein sequence ID" value="QNJ58020.1"/>
    <property type="molecule type" value="Genomic_DNA"/>
</dbReference>
<name>A0A7G8LL98_9CAUD</name>
<dbReference type="Proteomes" id="UP000515828">
    <property type="component" value="Segment"/>
</dbReference>
<proteinExistence type="predicted"/>
<reference evidence="1 2" key="1">
    <citation type="submission" date="2020-07" db="EMBL/GenBank/DDBJ databases">
        <authorList>
            <person name="An P."/>
            <person name="Carson L.C."/>
            <person name="Croyle M.H."/>
            <person name="Gorske A.G."/>
            <person name="Han W."/>
            <person name="Keeley P.R."/>
            <person name="Lawrence Z.G."/>
            <person name="Roney M.P."/>
            <person name="Butela K.A."/>
            <person name="Garlena R.A."/>
            <person name="Russell D.A."/>
            <person name="Pope W.H."/>
            <person name="Jacobs-Sera D."/>
            <person name="Hatfull G.F."/>
        </authorList>
    </citation>
    <scope>NUCLEOTIDE SEQUENCE [LARGE SCALE GENOMIC DNA]</scope>
</reference>
<dbReference type="RefSeq" id="YP_010001673.1">
    <property type="nucleotide sequence ID" value="NC_053235.1"/>
</dbReference>